<keyword evidence="1" id="KW-1133">Transmembrane helix</keyword>
<reference evidence="2 3" key="1">
    <citation type="submission" date="2016-09" db="EMBL/GenBank/DDBJ databases">
        <title>The complete genome sequences of Rhizobium gallicum, symbiovars gallicum and phaseoli, symbionts associated to common bean (Phaseolus vulgaris).</title>
        <authorList>
            <person name="Bustos P."/>
            <person name="Santamaria R.I."/>
            <person name="Perez-Carrascal O.M."/>
            <person name="Juarez S."/>
            <person name="Lozano L."/>
            <person name="Martinez-Flores I."/>
            <person name="Martinez-Romero E."/>
            <person name="Cevallos M."/>
            <person name="Romero D."/>
            <person name="Davila G."/>
            <person name="Gonzalez V."/>
        </authorList>
    </citation>
    <scope>NUCLEOTIDE SEQUENCE [LARGE SCALE GENOMIC DNA]</scope>
    <source>
        <strain evidence="2 3">8C-3</strain>
        <plasmid evidence="3">Plasmid prsp8c3c</plasmid>
    </source>
</reference>
<dbReference type="Proteomes" id="UP000185109">
    <property type="component" value="Plasmid pRsp8C3c"/>
</dbReference>
<evidence type="ECO:0000313" key="3">
    <source>
        <dbReference type="Proteomes" id="UP000185109"/>
    </source>
</evidence>
<protein>
    <submittedName>
        <fullName evidence="2">Uncharacterized protein</fullName>
    </submittedName>
</protein>
<sequence length="98" mass="11100">MTVAAFGCTLDFKSRKGRGCLMRSPPGLPPTPIGGSVMTQFNDSGRWLRWLFLDHLLLIVVILMIAALLSTLYFRSVNQERLPDYELQRSLSADFHED</sequence>
<proteinExistence type="predicted"/>
<keyword evidence="1" id="KW-0812">Transmembrane</keyword>
<name>A0A1L5PCJ0_RHIET</name>
<gene>
    <name evidence="2" type="ORF">AM571_PC00076</name>
</gene>
<keyword evidence="2" id="KW-0614">Plasmid</keyword>
<dbReference type="AlphaFoldDB" id="A0A1L5PCJ0"/>
<geneLocation type="plasmid" evidence="3">
    <name>prsp8c3c</name>
</geneLocation>
<accession>A0A1L5PCJ0</accession>
<dbReference type="EMBL" id="CP017244">
    <property type="protein sequence ID" value="APO77823.1"/>
    <property type="molecule type" value="Genomic_DNA"/>
</dbReference>
<evidence type="ECO:0000313" key="2">
    <source>
        <dbReference type="EMBL" id="APO77823.1"/>
    </source>
</evidence>
<organism evidence="2 3">
    <name type="scientific">Rhizobium etli 8C-3</name>
    <dbReference type="NCBI Taxonomy" id="538025"/>
    <lineage>
        <taxon>Bacteria</taxon>
        <taxon>Pseudomonadati</taxon>
        <taxon>Pseudomonadota</taxon>
        <taxon>Alphaproteobacteria</taxon>
        <taxon>Hyphomicrobiales</taxon>
        <taxon>Rhizobiaceae</taxon>
        <taxon>Rhizobium/Agrobacterium group</taxon>
        <taxon>Rhizobium</taxon>
    </lineage>
</organism>
<evidence type="ECO:0000256" key="1">
    <source>
        <dbReference type="SAM" id="Phobius"/>
    </source>
</evidence>
<feature type="transmembrane region" description="Helical" evidence="1">
    <location>
        <begin position="56"/>
        <end position="74"/>
    </location>
</feature>
<keyword evidence="1" id="KW-0472">Membrane</keyword>